<gene>
    <name evidence="2" type="ORF">FHS27_006530</name>
</gene>
<comment type="caution">
    <text evidence="2">The sequence shown here is derived from an EMBL/GenBank/DDBJ whole genome shotgun (WGS) entry which is preliminary data.</text>
</comment>
<evidence type="ECO:0000313" key="2">
    <source>
        <dbReference type="EMBL" id="MBB3210682.1"/>
    </source>
</evidence>
<keyword evidence="3" id="KW-1185">Reference proteome</keyword>
<protein>
    <submittedName>
        <fullName evidence="2">Uncharacterized protein</fullName>
    </submittedName>
</protein>
<keyword evidence="1" id="KW-0472">Membrane</keyword>
<keyword evidence="1" id="KW-1133">Transmembrane helix</keyword>
<sequence>MTCTGARLAAFFAMESQPSVPRDVRRSRSIRKHMDGYDEMKSKRYSISALFLFVTCAGIALAPVNRNTASGIWYTINPQNAPSGGRFNSGTQWHNIPYDYGDTWFSRYRQLNVWLCPPARLAITPPIIIDEEEEEYGVANDFDTPSPRLAPNAD</sequence>
<keyword evidence="1" id="KW-0812">Transmembrane</keyword>
<organism evidence="2 3">
    <name type="scientific">Aporhodopirellula rubra</name>
    <dbReference type="NCBI Taxonomy" id="980271"/>
    <lineage>
        <taxon>Bacteria</taxon>
        <taxon>Pseudomonadati</taxon>
        <taxon>Planctomycetota</taxon>
        <taxon>Planctomycetia</taxon>
        <taxon>Pirellulales</taxon>
        <taxon>Pirellulaceae</taxon>
        <taxon>Aporhodopirellula</taxon>
    </lineage>
</organism>
<name>A0A7W5H8H2_9BACT</name>
<feature type="transmembrane region" description="Helical" evidence="1">
    <location>
        <begin position="45"/>
        <end position="64"/>
    </location>
</feature>
<proteinExistence type="predicted"/>
<dbReference type="AlphaFoldDB" id="A0A7W5H8H2"/>
<reference evidence="2 3" key="1">
    <citation type="submission" date="2020-08" db="EMBL/GenBank/DDBJ databases">
        <title>Genomic Encyclopedia of Type Strains, Phase III (KMG-III): the genomes of soil and plant-associated and newly described type strains.</title>
        <authorList>
            <person name="Whitman W."/>
        </authorList>
    </citation>
    <scope>NUCLEOTIDE SEQUENCE [LARGE SCALE GENOMIC DNA]</scope>
    <source>
        <strain evidence="2 3">CECT 8075</strain>
    </source>
</reference>
<dbReference type="Proteomes" id="UP000536179">
    <property type="component" value="Unassembled WGS sequence"/>
</dbReference>
<evidence type="ECO:0000313" key="3">
    <source>
        <dbReference type="Proteomes" id="UP000536179"/>
    </source>
</evidence>
<dbReference type="EMBL" id="JACHXU010000050">
    <property type="protein sequence ID" value="MBB3210682.1"/>
    <property type="molecule type" value="Genomic_DNA"/>
</dbReference>
<evidence type="ECO:0000256" key="1">
    <source>
        <dbReference type="SAM" id="Phobius"/>
    </source>
</evidence>
<accession>A0A7W5H8H2</accession>